<name>A0A165AUF9_EXIGL</name>
<feature type="region of interest" description="Disordered" evidence="1">
    <location>
        <begin position="167"/>
        <end position="187"/>
    </location>
</feature>
<organism evidence="2 3">
    <name type="scientific">Exidia glandulosa HHB12029</name>
    <dbReference type="NCBI Taxonomy" id="1314781"/>
    <lineage>
        <taxon>Eukaryota</taxon>
        <taxon>Fungi</taxon>
        <taxon>Dikarya</taxon>
        <taxon>Basidiomycota</taxon>
        <taxon>Agaricomycotina</taxon>
        <taxon>Agaricomycetes</taxon>
        <taxon>Auriculariales</taxon>
        <taxon>Exidiaceae</taxon>
        <taxon>Exidia</taxon>
    </lineage>
</organism>
<dbReference type="InParanoid" id="A0A165AUF9"/>
<evidence type="ECO:0000313" key="3">
    <source>
        <dbReference type="Proteomes" id="UP000077266"/>
    </source>
</evidence>
<keyword evidence="3" id="KW-1185">Reference proteome</keyword>
<protein>
    <submittedName>
        <fullName evidence="2">Uncharacterized protein</fullName>
    </submittedName>
</protein>
<reference evidence="2 3" key="1">
    <citation type="journal article" date="2016" name="Mol. Biol. Evol.">
        <title>Comparative Genomics of Early-Diverging Mushroom-Forming Fungi Provides Insights into the Origins of Lignocellulose Decay Capabilities.</title>
        <authorList>
            <person name="Nagy L.G."/>
            <person name="Riley R."/>
            <person name="Tritt A."/>
            <person name="Adam C."/>
            <person name="Daum C."/>
            <person name="Floudas D."/>
            <person name="Sun H."/>
            <person name="Yadav J.S."/>
            <person name="Pangilinan J."/>
            <person name="Larsson K.H."/>
            <person name="Matsuura K."/>
            <person name="Barry K."/>
            <person name="Labutti K."/>
            <person name="Kuo R."/>
            <person name="Ohm R.A."/>
            <person name="Bhattacharya S.S."/>
            <person name="Shirouzu T."/>
            <person name="Yoshinaga Y."/>
            <person name="Martin F.M."/>
            <person name="Grigoriev I.V."/>
            <person name="Hibbett D.S."/>
        </authorList>
    </citation>
    <scope>NUCLEOTIDE SEQUENCE [LARGE SCALE GENOMIC DNA]</scope>
    <source>
        <strain evidence="2 3">HHB12029</strain>
    </source>
</reference>
<accession>A0A165AUF9</accession>
<dbReference type="Proteomes" id="UP000077266">
    <property type="component" value="Unassembled WGS sequence"/>
</dbReference>
<evidence type="ECO:0000313" key="2">
    <source>
        <dbReference type="EMBL" id="KZV79425.1"/>
    </source>
</evidence>
<dbReference type="EMBL" id="KV426620">
    <property type="protein sequence ID" value="KZV79425.1"/>
    <property type="molecule type" value="Genomic_DNA"/>
</dbReference>
<gene>
    <name evidence="2" type="ORF">EXIGLDRAFT_782355</name>
</gene>
<sequence>MRTAAQAMEHLAEAAAGTAPDCSLPTNEHKHFRSFVCRRGLTSHRWVRVFPSAVTPPRIYTISLALHMGVVLSSFTARGRARSLARRATPINVPPLVFNKAMYISWRIAKVQTRVPLEDVDHLVVWDPDARSSILRMKSSYSAPAFAPYDCHLPLETVMFVSDRDESPALPRSKGYDSWSHMLSSGE</sequence>
<dbReference type="AlphaFoldDB" id="A0A165AUF9"/>
<evidence type="ECO:0000256" key="1">
    <source>
        <dbReference type="SAM" id="MobiDB-lite"/>
    </source>
</evidence>
<proteinExistence type="predicted"/>